<proteinExistence type="predicted"/>
<organism evidence="2">
    <name type="scientific">marine sediment metagenome</name>
    <dbReference type="NCBI Taxonomy" id="412755"/>
    <lineage>
        <taxon>unclassified sequences</taxon>
        <taxon>metagenomes</taxon>
        <taxon>ecological metagenomes</taxon>
    </lineage>
</organism>
<dbReference type="EMBL" id="LAZR01049791">
    <property type="protein sequence ID" value="KKK88812.1"/>
    <property type="molecule type" value="Genomic_DNA"/>
</dbReference>
<reference evidence="2" key="1">
    <citation type="journal article" date="2015" name="Nature">
        <title>Complex archaea that bridge the gap between prokaryotes and eukaryotes.</title>
        <authorList>
            <person name="Spang A."/>
            <person name="Saw J.H."/>
            <person name="Jorgensen S.L."/>
            <person name="Zaremba-Niedzwiedzka K."/>
            <person name="Martijn J."/>
            <person name="Lind A.E."/>
            <person name="van Eijk R."/>
            <person name="Schleper C."/>
            <person name="Guy L."/>
            <person name="Ettema T.J."/>
        </authorList>
    </citation>
    <scope>NUCLEOTIDE SEQUENCE</scope>
</reference>
<comment type="caution">
    <text evidence="2">The sequence shown here is derived from an EMBL/GenBank/DDBJ whole genome shotgun (WGS) entry which is preliminary data.</text>
</comment>
<feature type="transmembrane region" description="Helical" evidence="1">
    <location>
        <begin position="150"/>
        <end position="171"/>
    </location>
</feature>
<protein>
    <submittedName>
        <fullName evidence="2">Uncharacterized protein</fullName>
    </submittedName>
</protein>
<accession>A0A0F8Z4V7</accession>
<keyword evidence="1" id="KW-0812">Transmembrane</keyword>
<keyword evidence="1" id="KW-1133">Transmembrane helix</keyword>
<feature type="transmembrane region" description="Helical" evidence="1">
    <location>
        <begin position="29"/>
        <end position="49"/>
    </location>
</feature>
<sequence length="172" mass="17995">MIRLLLSYSHLIQTEEASKIVQILKGDGAAILAVFIGAIIAATFMISIGDQINLETNTFTDENITVTVPAVNATLDVTGRELVTETSILNSTNASQTAVGLFLQTGTGTNGLLSVQLAANDTASGIVGNSVNLTYTYNPDGYISDSGGRAITLLILIFAALAILVFVVVVFI</sequence>
<dbReference type="AlphaFoldDB" id="A0A0F8Z4V7"/>
<evidence type="ECO:0000256" key="1">
    <source>
        <dbReference type="SAM" id="Phobius"/>
    </source>
</evidence>
<name>A0A0F8Z4V7_9ZZZZ</name>
<evidence type="ECO:0000313" key="2">
    <source>
        <dbReference type="EMBL" id="KKK88812.1"/>
    </source>
</evidence>
<feature type="non-terminal residue" evidence="2">
    <location>
        <position position="172"/>
    </location>
</feature>
<keyword evidence="1" id="KW-0472">Membrane</keyword>
<gene>
    <name evidence="2" type="ORF">LCGC14_2739410</name>
</gene>